<name>A0ABX7XA80_9FLAO</name>
<dbReference type="InterPro" id="IPR026444">
    <property type="entry name" value="Secre_tail"/>
</dbReference>
<keyword evidence="1 2" id="KW-0732">Signal</keyword>
<keyword evidence="4" id="KW-1185">Reference proteome</keyword>
<accession>A0ABX7XA80</accession>
<feature type="chain" id="PRO_5046169918" evidence="2">
    <location>
        <begin position="20"/>
        <end position="928"/>
    </location>
</feature>
<reference evidence="4" key="2">
    <citation type="submission" date="2021-04" db="EMBL/GenBank/DDBJ databases">
        <title>Taxonomy of Flavobacteriaceae bacterium ZY171143.</title>
        <authorList>
            <person name="Li F."/>
        </authorList>
    </citation>
    <scope>NUCLEOTIDE SEQUENCE [LARGE SCALE GENOMIC DNA]</scope>
    <source>
        <strain evidence="4">ZY171143</strain>
    </source>
</reference>
<sequence length="928" mass="105032">MIRFLPLITLFLITQFLIAQGTENFNTSNLTDNYSNGSFSGETAGTTIVYSHCRNQGDYPISGNGIMLRRNDADPSSSSVEFHIANGVGDFIFQYRKAFTGQNNRILSVSVNNEEVFLSPIFGNSSGEDQTIYTQTIPIFKQGNVVIKIAYPSTIVNGNRQVTIDNVSWTGVLPNPEALNSPYIGVDKFISKWNYTENFDLFEIHVSDYKNRFLTQIESFENGLDTSGYEEMWEAELIGGRWILDNVIRTTHHVSGNYGAQLQADYGKLNSPLFYKPKSISFYAKKGANDTSLKLSMKVNQVVTDLVTFSVTNNDFQLFNYNFTTIPDEASFILSNGVKVLYLDDLTIESEGFMKEPILSSPFITNSAEFNLPINNLEPDTNYFYKIRAKNGGVFSGFSNEIELTTKDGVVWTGNEWIYGQPSFNKLAILRGNGTLLNSFEAKSLQVENDIEIKSETTIHLQNEFNNYFNHSVIFNEGAYLLQENDLAVNSGNATFKRNATFFGYDSKFWSSPVADQKILKQNNDNGFYSNPSAVYNYNEEGRNWLRTTDTNFQPAKGYIIQVGTNIPFNQNGNLETPFVGYFNGVPHNGVFTIPVTKTTNGLGDNGVGNPYGSPISMQSFMTSNSVVKALYFWNEDAHYIPGSNPASYEGQKWFSFNLTGSNLDTQEHIAPGVGFIARVTELSVLTINNSMRSDINFDDIQSRNQNEKDRFWLSLNANNNKENQILIGYIEGATNGIDERYDAKNISNSNSFILSHSNANAMIIEGRQYPLDVNDQIPLYFRAKDTGEYTIKLENKQGIFKTQPIYLIDNELNLSINLSEEIEYVFESEQGNYLDRFEIRYEPKENLSTINLDETSDLIVYKDDSQNKVISFDKITSYKIYNYSGQLIAIEKVNLLNKFILKTLQKGTYFLKFTLENGKFIYKKVIF</sequence>
<proteinExistence type="predicted"/>
<evidence type="ECO:0000256" key="2">
    <source>
        <dbReference type="SAM" id="SignalP"/>
    </source>
</evidence>
<reference evidence="3 4" key="1">
    <citation type="journal article" date="2021" name="Int. J. Syst. Evol. Microbiol.">
        <title>Faecalibacter bovis sp. nov., isolated from cow faeces.</title>
        <authorList>
            <person name="Li F."/>
            <person name="Zhao W."/>
            <person name="Hong Q."/>
            <person name="Shao Q."/>
            <person name="Song J."/>
            <person name="Yang S."/>
        </authorList>
    </citation>
    <scope>NUCLEOTIDE SEQUENCE [LARGE SCALE GENOMIC DNA]</scope>
    <source>
        <strain evidence="3 4">ZY171143</strain>
    </source>
</reference>
<feature type="signal peptide" evidence="2">
    <location>
        <begin position="1"/>
        <end position="19"/>
    </location>
</feature>
<dbReference type="InterPro" id="IPR036116">
    <property type="entry name" value="FN3_sf"/>
</dbReference>
<dbReference type="EMBL" id="CP072842">
    <property type="protein sequence ID" value="QTV04801.1"/>
    <property type="molecule type" value="Genomic_DNA"/>
</dbReference>
<evidence type="ECO:0000256" key="1">
    <source>
        <dbReference type="ARBA" id="ARBA00022729"/>
    </source>
</evidence>
<organism evidence="3 4">
    <name type="scientific">Faecalibacter bovis</name>
    <dbReference type="NCBI Taxonomy" id="2898187"/>
    <lineage>
        <taxon>Bacteria</taxon>
        <taxon>Pseudomonadati</taxon>
        <taxon>Bacteroidota</taxon>
        <taxon>Flavobacteriia</taxon>
        <taxon>Flavobacteriales</taxon>
        <taxon>Weeksellaceae</taxon>
        <taxon>Faecalibacter</taxon>
    </lineage>
</organism>
<dbReference type="InterPro" id="IPR003961">
    <property type="entry name" value="FN3_dom"/>
</dbReference>
<dbReference type="CDD" id="cd00063">
    <property type="entry name" value="FN3"/>
    <property type="match status" value="1"/>
</dbReference>
<gene>
    <name evidence="3" type="ORF">J9309_08270</name>
</gene>
<dbReference type="RefSeq" id="WP_230475421.1">
    <property type="nucleotide sequence ID" value="NZ_CP072842.1"/>
</dbReference>
<protein>
    <submittedName>
        <fullName evidence="3">T9SS type A sorting domain-containing protein</fullName>
    </submittedName>
</protein>
<dbReference type="Proteomes" id="UP000672011">
    <property type="component" value="Chromosome"/>
</dbReference>
<evidence type="ECO:0000313" key="4">
    <source>
        <dbReference type="Proteomes" id="UP000672011"/>
    </source>
</evidence>
<dbReference type="NCBIfam" id="TIGR04183">
    <property type="entry name" value="Por_Secre_tail"/>
    <property type="match status" value="1"/>
</dbReference>
<dbReference type="SUPFAM" id="SSF49265">
    <property type="entry name" value="Fibronectin type III"/>
    <property type="match status" value="1"/>
</dbReference>
<evidence type="ECO:0000313" key="3">
    <source>
        <dbReference type="EMBL" id="QTV04801.1"/>
    </source>
</evidence>